<accession>A0A7S1BBM0</accession>
<dbReference type="Pfam" id="PF06514">
    <property type="entry name" value="PsbU"/>
    <property type="match status" value="1"/>
</dbReference>
<protein>
    <recommendedName>
        <fullName evidence="5">Photosystem II 12 kDa extrinsic protein</fullName>
    </recommendedName>
</protein>
<dbReference type="InterPro" id="IPR010527">
    <property type="entry name" value="PSII_PsbU"/>
</dbReference>
<evidence type="ECO:0000313" key="7">
    <source>
        <dbReference type="EMBL" id="CAD8880161.1"/>
    </source>
</evidence>
<sequence>MKRFATLFLSTAAAVSAFQSSTSSSVFAFGTKVNREDFKLDMATRRDTINDIIAITTSFVVTAQPVQALNSIPKDNEIVKEQRTVVTKLDVNNAPVADYMQYPGMYPTIAGKIANNGPYNSIKDVYKLKLLSQVEKSTIKKYEKELSATRATGLDTMRGRDPYRRSFNR</sequence>
<evidence type="ECO:0000256" key="1">
    <source>
        <dbReference type="ARBA" id="ARBA00004170"/>
    </source>
</evidence>
<feature type="signal peptide" evidence="6">
    <location>
        <begin position="1"/>
        <end position="17"/>
    </location>
</feature>
<dbReference type="EMBL" id="HBFR01010154">
    <property type="protein sequence ID" value="CAD8880161.1"/>
    <property type="molecule type" value="Transcribed_RNA"/>
</dbReference>
<dbReference type="AlphaFoldDB" id="A0A7S1BBM0"/>
<keyword evidence="6" id="KW-0732">Signal</keyword>
<reference evidence="7" key="1">
    <citation type="submission" date="2021-01" db="EMBL/GenBank/DDBJ databases">
        <authorList>
            <person name="Corre E."/>
            <person name="Pelletier E."/>
            <person name="Niang G."/>
            <person name="Scheremetjew M."/>
            <person name="Finn R."/>
            <person name="Kale V."/>
            <person name="Holt S."/>
            <person name="Cochrane G."/>
            <person name="Meng A."/>
            <person name="Brown T."/>
            <person name="Cohen L."/>
        </authorList>
    </citation>
    <scope>NUCLEOTIDE SEQUENCE</scope>
    <source>
        <strain evidence="7">308</strain>
    </source>
</reference>
<keyword evidence="3" id="KW-0793">Thylakoid</keyword>
<dbReference type="GO" id="GO:0042549">
    <property type="term" value="P:photosystem II stabilization"/>
    <property type="evidence" value="ECO:0007669"/>
    <property type="project" value="InterPro"/>
</dbReference>
<dbReference type="SUPFAM" id="SSF81585">
    <property type="entry name" value="PsbU/PolX domain-like"/>
    <property type="match status" value="1"/>
</dbReference>
<dbReference type="Gene3D" id="1.10.150.320">
    <property type="entry name" value="Photosystem II 12 kDa extrinsic protein"/>
    <property type="match status" value="1"/>
</dbReference>
<proteinExistence type="inferred from homology"/>
<comment type="subcellular location">
    <subcellularLocation>
        <location evidence="1">Membrane</location>
        <topology evidence="1">Peripheral membrane protein</topology>
    </subcellularLocation>
</comment>
<name>A0A7S1BBM0_9STRA</name>
<gene>
    <name evidence="7" type="ORF">CHYS00102_LOCUS7346</name>
</gene>
<evidence type="ECO:0000256" key="5">
    <source>
        <dbReference type="ARBA" id="ARBA00043089"/>
    </source>
</evidence>
<feature type="chain" id="PRO_5031453996" description="Photosystem II 12 kDa extrinsic protein" evidence="6">
    <location>
        <begin position="18"/>
        <end position="169"/>
    </location>
</feature>
<dbReference type="GO" id="GO:0015979">
    <property type="term" value="P:photosynthesis"/>
    <property type="evidence" value="ECO:0007669"/>
    <property type="project" value="InterPro"/>
</dbReference>
<evidence type="ECO:0000256" key="6">
    <source>
        <dbReference type="SAM" id="SignalP"/>
    </source>
</evidence>
<evidence type="ECO:0000256" key="3">
    <source>
        <dbReference type="ARBA" id="ARBA00023078"/>
    </source>
</evidence>
<dbReference type="GO" id="GO:0019898">
    <property type="term" value="C:extrinsic component of membrane"/>
    <property type="evidence" value="ECO:0007669"/>
    <property type="project" value="InterPro"/>
</dbReference>
<evidence type="ECO:0000256" key="2">
    <source>
        <dbReference type="ARBA" id="ARBA00010827"/>
    </source>
</evidence>
<dbReference type="GO" id="GO:0009523">
    <property type="term" value="C:photosystem II"/>
    <property type="evidence" value="ECO:0007669"/>
    <property type="project" value="InterPro"/>
</dbReference>
<evidence type="ECO:0000256" key="4">
    <source>
        <dbReference type="ARBA" id="ARBA00023136"/>
    </source>
</evidence>
<organism evidence="7">
    <name type="scientific">Corethron hystrix</name>
    <dbReference type="NCBI Taxonomy" id="216773"/>
    <lineage>
        <taxon>Eukaryota</taxon>
        <taxon>Sar</taxon>
        <taxon>Stramenopiles</taxon>
        <taxon>Ochrophyta</taxon>
        <taxon>Bacillariophyta</taxon>
        <taxon>Coscinodiscophyceae</taxon>
        <taxon>Corethrophycidae</taxon>
        <taxon>Corethrales</taxon>
        <taxon>Corethraceae</taxon>
        <taxon>Corethron</taxon>
    </lineage>
</organism>
<comment type="similarity">
    <text evidence="2">Belongs to the PsbU family.</text>
</comment>
<keyword evidence="4" id="KW-0472">Membrane</keyword>